<dbReference type="Pfam" id="PF14604">
    <property type="entry name" value="SH3_9"/>
    <property type="match status" value="2"/>
</dbReference>
<keyword evidence="9 24" id="KW-0728">SH3 domain</keyword>
<evidence type="ECO:0000259" key="27">
    <source>
        <dbReference type="PROSITE" id="PS50089"/>
    </source>
</evidence>
<comment type="catalytic activity">
    <reaction evidence="1">
        <text>S-ubiquitinyl-[E2 ubiquitin-conjugating enzyme]-L-cysteine + [acceptor protein]-L-lysine = [E2 ubiquitin-conjugating enzyme]-L-cysteine + N(6)-ubiquitinyl-[acceptor protein]-L-lysine.</text>
        <dbReference type="EC" id="2.3.2.27"/>
    </reaction>
</comment>
<evidence type="ECO:0000256" key="12">
    <source>
        <dbReference type="ARBA" id="ARBA00022723"/>
    </source>
</evidence>
<dbReference type="Proteomes" id="UP000053119">
    <property type="component" value="Unassembled WGS sequence"/>
</dbReference>
<keyword evidence="18" id="KW-0333">Golgi apparatus</keyword>
<feature type="non-terminal residue" evidence="28">
    <location>
        <position position="1"/>
    </location>
</feature>
<keyword evidence="10" id="KW-0963">Cytoplasm</keyword>
<feature type="region of interest" description="Disordered" evidence="25">
    <location>
        <begin position="269"/>
        <end position="324"/>
    </location>
</feature>
<dbReference type="Pfam" id="PF00097">
    <property type="entry name" value="zf-C3HC4"/>
    <property type="match status" value="1"/>
</dbReference>
<feature type="domain" description="SH3" evidence="26">
    <location>
        <begin position="196"/>
        <end position="259"/>
    </location>
</feature>
<dbReference type="GO" id="GO:0048471">
    <property type="term" value="C:perinuclear region of cytoplasm"/>
    <property type="evidence" value="ECO:0007669"/>
    <property type="project" value="UniProtKB-SubCell"/>
</dbReference>
<dbReference type="InterPro" id="IPR050384">
    <property type="entry name" value="Endophilin_SH3RF"/>
</dbReference>
<evidence type="ECO:0000256" key="20">
    <source>
        <dbReference type="ARBA" id="ARBA00030936"/>
    </source>
</evidence>
<keyword evidence="14 23" id="KW-0863">Zinc-finger</keyword>
<dbReference type="InterPro" id="IPR035795">
    <property type="entry name" value="SH3RF1_SH3_2"/>
</dbReference>
<feature type="non-terminal residue" evidence="28">
    <location>
        <position position="857"/>
    </location>
</feature>
<dbReference type="CDD" id="cd11926">
    <property type="entry name" value="SH3_SH3RF1_3"/>
    <property type="match status" value="1"/>
</dbReference>
<feature type="compositionally biased region" description="Basic and acidic residues" evidence="25">
    <location>
        <begin position="684"/>
        <end position="695"/>
    </location>
</feature>
<evidence type="ECO:0000256" key="16">
    <source>
        <dbReference type="ARBA" id="ARBA00022833"/>
    </source>
</evidence>
<comment type="subcellular location">
    <subcellularLocation>
        <location evidence="2">Cell projection</location>
        <location evidence="2">Lamellipodium</location>
    </subcellularLocation>
    <subcellularLocation>
        <location evidence="3">Cytoplasm</location>
        <location evidence="3">Perinuclear region</location>
    </subcellularLocation>
    <subcellularLocation>
        <location evidence="4">Golgi apparatus</location>
        <location evidence="4">trans-Golgi network</location>
    </subcellularLocation>
</comment>
<dbReference type="AlphaFoldDB" id="A0A091IXH6"/>
<dbReference type="GO" id="GO:0005794">
    <property type="term" value="C:Golgi apparatus"/>
    <property type="evidence" value="ECO:0007669"/>
    <property type="project" value="UniProtKB-SubCell"/>
</dbReference>
<dbReference type="GO" id="GO:0061630">
    <property type="term" value="F:ubiquitin protein ligase activity"/>
    <property type="evidence" value="ECO:0007669"/>
    <property type="project" value="UniProtKB-EC"/>
</dbReference>
<dbReference type="EC" id="2.3.2.27" evidence="7"/>
<dbReference type="FunFam" id="2.30.30.40:FF:000118">
    <property type="entry name" value="Putative E3 ubiquitin-protein ligase SH3RF1"/>
    <property type="match status" value="1"/>
</dbReference>
<accession>A0A091IXH6</accession>
<evidence type="ECO:0000256" key="2">
    <source>
        <dbReference type="ARBA" id="ARBA00004510"/>
    </source>
</evidence>
<keyword evidence="19" id="KW-0966">Cell projection</keyword>
<keyword evidence="13" id="KW-0677">Repeat</keyword>
<dbReference type="InterPro" id="IPR001841">
    <property type="entry name" value="Znf_RING"/>
</dbReference>
<dbReference type="FunFam" id="3.30.40.10:FF:000077">
    <property type="entry name" value="E3 ubiquitin-protein ligase SH3RF1 isoform X1"/>
    <property type="match status" value="1"/>
</dbReference>
<dbReference type="SMART" id="SM00184">
    <property type="entry name" value="RING"/>
    <property type="match status" value="1"/>
</dbReference>
<name>A0A091IXH6_EGRGA</name>
<dbReference type="CDD" id="cd16748">
    <property type="entry name" value="RING-HC_SH3RF1"/>
    <property type="match status" value="1"/>
</dbReference>
<dbReference type="PANTHER" id="PTHR14167">
    <property type="entry name" value="SH3 DOMAIN-CONTAINING"/>
    <property type="match status" value="1"/>
</dbReference>
<dbReference type="Gene3D" id="3.30.40.10">
    <property type="entry name" value="Zinc/RING finger domain, C3HC4 (zinc finger)"/>
    <property type="match status" value="1"/>
</dbReference>
<dbReference type="GO" id="GO:0016567">
    <property type="term" value="P:protein ubiquitination"/>
    <property type="evidence" value="ECO:0007669"/>
    <property type="project" value="UniProtKB-UniPathway"/>
</dbReference>
<comment type="pathway">
    <text evidence="5">Protein modification; protein ubiquitination.</text>
</comment>
<dbReference type="FunFam" id="2.30.30.40:FF:000063">
    <property type="entry name" value="Putative E3 ubiquitin-protein ligase SH3RF1"/>
    <property type="match status" value="1"/>
</dbReference>
<dbReference type="CDD" id="cd11785">
    <property type="entry name" value="SH3_SH3RF_C"/>
    <property type="match status" value="1"/>
</dbReference>
<keyword evidence="15" id="KW-0833">Ubl conjugation pathway</keyword>
<feature type="region of interest" description="Disordered" evidence="25">
    <location>
        <begin position="655"/>
        <end position="721"/>
    </location>
</feature>
<dbReference type="PROSITE" id="PS50089">
    <property type="entry name" value="ZF_RING_2"/>
    <property type="match status" value="1"/>
</dbReference>
<dbReference type="InterPro" id="IPR017907">
    <property type="entry name" value="Znf_RING_CS"/>
</dbReference>
<evidence type="ECO:0000256" key="15">
    <source>
        <dbReference type="ARBA" id="ARBA00022786"/>
    </source>
</evidence>
<evidence type="ECO:0000256" key="11">
    <source>
        <dbReference type="ARBA" id="ARBA00022679"/>
    </source>
</evidence>
<feature type="domain" description="SH3" evidence="26">
    <location>
        <begin position="798"/>
        <end position="857"/>
    </location>
</feature>
<evidence type="ECO:0000256" key="21">
    <source>
        <dbReference type="ARBA" id="ARBA00031457"/>
    </source>
</evidence>
<dbReference type="EMBL" id="KK501147">
    <property type="protein sequence ID" value="KFP13017.1"/>
    <property type="molecule type" value="Genomic_DNA"/>
</dbReference>
<evidence type="ECO:0000256" key="22">
    <source>
        <dbReference type="ARBA" id="ARBA00033431"/>
    </source>
</evidence>
<dbReference type="SUPFAM" id="SSF50044">
    <property type="entry name" value="SH3-domain"/>
    <property type="match status" value="4"/>
</dbReference>
<evidence type="ECO:0000256" key="24">
    <source>
        <dbReference type="PROSITE-ProRule" id="PRU00192"/>
    </source>
</evidence>
<evidence type="ECO:0000256" key="25">
    <source>
        <dbReference type="SAM" id="MobiDB-lite"/>
    </source>
</evidence>
<evidence type="ECO:0000313" key="28">
    <source>
        <dbReference type="EMBL" id="KFP13017.1"/>
    </source>
</evidence>
<dbReference type="InterPro" id="IPR018957">
    <property type="entry name" value="Znf_C3HC4_RING-type"/>
</dbReference>
<evidence type="ECO:0000256" key="6">
    <source>
        <dbReference type="ARBA" id="ARBA00008649"/>
    </source>
</evidence>
<dbReference type="InterPro" id="IPR013083">
    <property type="entry name" value="Znf_RING/FYVE/PHD"/>
</dbReference>
<feature type="domain" description="SH3" evidence="26">
    <location>
        <begin position="134"/>
        <end position="193"/>
    </location>
</feature>
<dbReference type="InterPro" id="IPR035816">
    <property type="entry name" value="SH3RF1/SH3RF3_SH3_4"/>
</dbReference>
<evidence type="ECO:0000256" key="9">
    <source>
        <dbReference type="ARBA" id="ARBA00022443"/>
    </source>
</evidence>
<evidence type="ECO:0000256" key="5">
    <source>
        <dbReference type="ARBA" id="ARBA00004906"/>
    </source>
</evidence>
<evidence type="ECO:0000256" key="10">
    <source>
        <dbReference type="ARBA" id="ARBA00022490"/>
    </source>
</evidence>
<feature type="domain" description="RING-type" evidence="27">
    <location>
        <begin position="14"/>
        <end position="55"/>
    </location>
</feature>
<evidence type="ECO:0000256" key="1">
    <source>
        <dbReference type="ARBA" id="ARBA00000900"/>
    </source>
</evidence>
<dbReference type="PANTHER" id="PTHR14167:SF44">
    <property type="entry name" value="E3 UBIQUITIN-PROTEIN LIGASE SH3RF1"/>
    <property type="match status" value="1"/>
</dbReference>
<comment type="similarity">
    <text evidence="6">Belongs to the SH3RF family.</text>
</comment>
<sequence length="857" mass="90998">KKMDESALLDLLECPVCLERLDASAKVLPCQHTFCKRCLLGIVSSRNELRCPECRTLVDCSVDELPSNILLVRLLDGIKQRPRKPGAGGGTGSTNALRVPISTVANCGSKDLQSSQAGQQQRVQARSPPVRGVPQLPCAKALYNYEGKEPGDLKFSKGDIIILRRQVDENWYHGEVNGIHGFFPTNFVQIIKPLPQPPPQCKALYDFEVKDKEADKDCLPFAKDDVLTVIRRVDENWAEGMLADKIGIFPISYVEFNTAAKQLIELDKPSGSAVDSGEGTSGAAHNNSTQKHTDTKKNTKKRHSFTSLTMSNKSSQSSQNRHSMEISPPVLISSSNPTAAARISELTGLSCSAPSQVHIGTTGLIVTPPPSSPVTTGPSFTFPSEVTYQAALGNMNPPLPPPPLLSAAVVASASSGPQSAGVIQRPTSGTTDQMAHLRPQTRPSVYIAIYPYTPRKEDELELRKGEMFLVFERCQDGWFKGTSMHTSKIGVFPGNYVAPVTRTVTSASQTKVPMSTAGQTGRVVTMVSPSTASGTSQKLQGNGVAVNSSTVPTAVVSAAHIQTSPQTKVLMHVTGQMTVNQARNAVRTVAAHSQERPTAAVTPIQAQSPTCLIPAAVIIPHHSVVKGNPPTIPLACAAASLNSPNIAASSLEGDISGRTVNTHPGPPASPESALAVGGNAAVSKADKDGKKEKKGLLKLLSGASTKRKPRLSPPASPTLEAEQAAAELALQGAVGPELPSTGGHSKAGSCPTDSEVSGLAQETLHRKTSSLDSSVPVAPPPRQPCSSLGPVLNESRPLVCERYRVVVSYPPQSEAELELKEGDIVFVHKKREDGWFKGTLQRNGKTGLFPGSFVENI</sequence>
<dbReference type="STRING" id="188379.A0A091IXH6"/>
<feature type="compositionally biased region" description="Polar residues" evidence="25">
    <location>
        <begin position="305"/>
        <end position="321"/>
    </location>
</feature>
<proteinExistence type="inferred from homology"/>
<dbReference type="Pfam" id="PF00018">
    <property type="entry name" value="SH3_1"/>
    <property type="match status" value="2"/>
</dbReference>
<dbReference type="PRINTS" id="PR00452">
    <property type="entry name" value="SH3DOMAIN"/>
</dbReference>
<protein>
    <recommendedName>
        <fullName evidence="8">E3 ubiquitin-protein ligase SH3RF1</fullName>
        <ecNumber evidence="7">2.3.2.27</ecNumber>
    </recommendedName>
    <alternativeName>
        <fullName evidence="21">Plenty of SH3s</fullName>
    </alternativeName>
    <alternativeName>
        <fullName evidence="22">RING-type E3 ubiquitin transferase SH3RF1</fullName>
    </alternativeName>
    <alternativeName>
        <fullName evidence="20">SH3 domain-containing RING finger protein 1</fullName>
    </alternativeName>
</protein>
<dbReference type="PROSITE" id="PS00518">
    <property type="entry name" value="ZF_RING_1"/>
    <property type="match status" value="1"/>
</dbReference>
<dbReference type="FunFam" id="2.30.30.40:FF:000001">
    <property type="entry name" value="Sorbin and SH3 domain-containing protein 1 isoform 2"/>
    <property type="match status" value="1"/>
</dbReference>
<keyword evidence="17" id="KW-0832">Ubl conjugation</keyword>
<evidence type="ECO:0000256" key="3">
    <source>
        <dbReference type="ARBA" id="ARBA00004556"/>
    </source>
</evidence>
<keyword evidence="16" id="KW-0862">Zinc</keyword>
<organism evidence="28 29">
    <name type="scientific">Egretta garzetta</name>
    <name type="common">Little egret</name>
    <dbReference type="NCBI Taxonomy" id="188379"/>
    <lineage>
        <taxon>Eukaryota</taxon>
        <taxon>Metazoa</taxon>
        <taxon>Chordata</taxon>
        <taxon>Craniata</taxon>
        <taxon>Vertebrata</taxon>
        <taxon>Euteleostomi</taxon>
        <taxon>Archelosauria</taxon>
        <taxon>Archosauria</taxon>
        <taxon>Dinosauria</taxon>
        <taxon>Saurischia</taxon>
        <taxon>Theropoda</taxon>
        <taxon>Coelurosauria</taxon>
        <taxon>Aves</taxon>
        <taxon>Neognathae</taxon>
        <taxon>Neoaves</taxon>
        <taxon>Aequornithes</taxon>
        <taxon>Pelecaniformes</taxon>
        <taxon>Ardeidae</taxon>
        <taxon>Egretta</taxon>
    </lineage>
</organism>
<dbReference type="InterPro" id="IPR036028">
    <property type="entry name" value="SH3-like_dom_sf"/>
</dbReference>
<dbReference type="UniPathway" id="UPA00143"/>
<evidence type="ECO:0000256" key="8">
    <source>
        <dbReference type="ARBA" id="ARBA00019074"/>
    </source>
</evidence>
<dbReference type="CDD" id="cd11930">
    <property type="entry name" value="SH3_SH3RF1_2"/>
    <property type="match status" value="1"/>
</dbReference>
<dbReference type="InterPro" id="IPR001452">
    <property type="entry name" value="SH3_domain"/>
</dbReference>
<evidence type="ECO:0000256" key="17">
    <source>
        <dbReference type="ARBA" id="ARBA00022843"/>
    </source>
</evidence>
<evidence type="ECO:0000256" key="14">
    <source>
        <dbReference type="ARBA" id="ARBA00022771"/>
    </source>
</evidence>
<dbReference type="SMART" id="SM00326">
    <property type="entry name" value="SH3"/>
    <property type="match status" value="4"/>
</dbReference>
<dbReference type="Gene3D" id="2.30.30.40">
    <property type="entry name" value="SH3 Domains"/>
    <property type="match status" value="4"/>
</dbReference>
<dbReference type="GO" id="GO:0030027">
    <property type="term" value="C:lamellipodium"/>
    <property type="evidence" value="ECO:0007669"/>
    <property type="project" value="UniProtKB-SubCell"/>
</dbReference>
<dbReference type="SUPFAM" id="SSF57850">
    <property type="entry name" value="RING/U-box"/>
    <property type="match status" value="1"/>
</dbReference>
<keyword evidence="11" id="KW-0808">Transferase</keyword>
<keyword evidence="12" id="KW-0479">Metal-binding</keyword>
<dbReference type="FunFam" id="2.30.30.40:FF:000091">
    <property type="entry name" value="Putative E3 ubiquitin-protein ligase SH3RF1"/>
    <property type="match status" value="1"/>
</dbReference>
<reference evidence="28 29" key="1">
    <citation type="submission" date="2014-04" db="EMBL/GenBank/DDBJ databases">
        <title>Genome evolution of avian class.</title>
        <authorList>
            <person name="Zhang G."/>
            <person name="Li C."/>
        </authorList>
    </citation>
    <scope>NUCLEOTIDE SEQUENCE [LARGE SCALE GENOMIC DNA]</scope>
    <source>
        <strain evidence="28">BGI_Z169</strain>
    </source>
</reference>
<evidence type="ECO:0000256" key="18">
    <source>
        <dbReference type="ARBA" id="ARBA00023034"/>
    </source>
</evidence>
<feature type="domain" description="SH3" evidence="26">
    <location>
        <begin position="441"/>
        <end position="502"/>
    </location>
</feature>
<evidence type="ECO:0000259" key="26">
    <source>
        <dbReference type="PROSITE" id="PS50002"/>
    </source>
</evidence>
<evidence type="ECO:0000256" key="4">
    <source>
        <dbReference type="ARBA" id="ARBA00004601"/>
    </source>
</evidence>
<evidence type="ECO:0000256" key="7">
    <source>
        <dbReference type="ARBA" id="ARBA00012483"/>
    </source>
</evidence>
<feature type="region of interest" description="Disordered" evidence="25">
    <location>
        <begin position="734"/>
        <end position="791"/>
    </location>
</feature>
<dbReference type="GO" id="GO:0008270">
    <property type="term" value="F:zinc ion binding"/>
    <property type="evidence" value="ECO:0007669"/>
    <property type="project" value="UniProtKB-KW"/>
</dbReference>
<evidence type="ECO:0000256" key="23">
    <source>
        <dbReference type="PROSITE-ProRule" id="PRU00175"/>
    </source>
</evidence>
<evidence type="ECO:0000256" key="13">
    <source>
        <dbReference type="ARBA" id="ARBA00022737"/>
    </source>
</evidence>
<evidence type="ECO:0000313" key="29">
    <source>
        <dbReference type="Proteomes" id="UP000053119"/>
    </source>
</evidence>
<gene>
    <name evidence="28" type="ORF">Z169_13378</name>
</gene>
<dbReference type="PROSITE" id="PS50002">
    <property type="entry name" value="SH3"/>
    <property type="match status" value="4"/>
</dbReference>
<keyword evidence="29" id="KW-1185">Reference proteome</keyword>
<dbReference type="PRINTS" id="PR00499">
    <property type="entry name" value="P67PHOX"/>
</dbReference>
<evidence type="ECO:0000256" key="19">
    <source>
        <dbReference type="ARBA" id="ARBA00023273"/>
    </source>
</evidence>